<proteinExistence type="predicted"/>
<keyword evidence="3" id="KW-1185">Reference proteome</keyword>
<evidence type="ECO:0000313" key="3">
    <source>
        <dbReference type="Proteomes" id="UP001382904"/>
    </source>
</evidence>
<gene>
    <name evidence="2" type="ORF">WKI68_26100</name>
</gene>
<reference evidence="2 3" key="1">
    <citation type="submission" date="2024-03" db="EMBL/GenBank/DDBJ databases">
        <title>Novel Streptomyces species of biotechnological and ecological value are a feature of Machair soil.</title>
        <authorList>
            <person name="Prole J.R."/>
            <person name="Goodfellow M."/>
            <person name="Allenby N."/>
            <person name="Ward A.C."/>
        </authorList>
    </citation>
    <scope>NUCLEOTIDE SEQUENCE [LARGE SCALE GENOMIC DNA]</scope>
    <source>
        <strain evidence="2 3">MS1.HAVA.3</strain>
    </source>
</reference>
<evidence type="ECO:0000256" key="1">
    <source>
        <dbReference type="SAM" id="MobiDB-lite"/>
    </source>
</evidence>
<evidence type="ECO:0000313" key="2">
    <source>
        <dbReference type="EMBL" id="MEJ8643902.1"/>
    </source>
</evidence>
<comment type="caution">
    <text evidence="2">The sequence shown here is derived from an EMBL/GenBank/DDBJ whole genome shotgun (WGS) entry which is preliminary data.</text>
</comment>
<dbReference type="EMBL" id="JBBKAM010000002">
    <property type="protein sequence ID" value="MEJ8643902.1"/>
    <property type="molecule type" value="Genomic_DNA"/>
</dbReference>
<sequence length="73" mass="7466">MPGDPYAAGRRAVQGADDVQQRGLAGARRADDGEEFARGDGQVDPAQGRDPARVLLVTPVSSTTGPGCVMAVT</sequence>
<accession>A0ABU8U7M6</accession>
<organism evidence="2 3">
    <name type="scientific">Streptomyces caledonius</name>
    <dbReference type="NCBI Taxonomy" id="3134107"/>
    <lineage>
        <taxon>Bacteria</taxon>
        <taxon>Bacillati</taxon>
        <taxon>Actinomycetota</taxon>
        <taxon>Actinomycetes</taxon>
        <taxon>Kitasatosporales</taxon>
        <taxon>Streptomycetaceae</taxon>
        <taxon>Streptomyces</taxon>
    </lineage>
</organism>
<name>A0ABU8U7M6_9ACTN</name>
<dbReference type="Proteomes" id="UP001382904">
    <property type="component" value="Unassembled WGS sequence"/>
</dbReference>
<feature type="region of interest" description="Disordered" evidence="1">
    <location>
        <begin position="1"/>
        <end position="51"/>
    </location>
</feature>
<protein>
    <submittedName>
        <fullName evidence="2">Uncharacterized protein</fullName>
    </submittedName>
</protein>
<feature type="compositionally biased region" description="Basic and acidic residues" evidence="1">
    <location>
        <begin position="28"/>
        <end position="38"/>
    </location>
</feature>